<organism evidence="11 12">
    <name type="scientific">Tepidicella xavieri</name>
    <dbReference type="NCBI Taxonomy" id="360241"/>
    <lineage>
        <taxon>Bacteria</taxon>
        <taxon>Pseudomonadati</taxon>
        <taxon>Pseudomonadota</taxon>
        <taxon>Betaproteobacteria</taxon>
        <taxon>Burkholderiales</taxon>
        <taxon>Tepidicella</taxon>
    </lineage>
</organism>
<keyword evidence="4" id="KW-0997">Cell inner membrane</keyword>
<evidence type="ECO:0000256" key="7">
    <source>
        <dbReference type="ARBA" id="ARBA00023136"/>
    </source>
</evidence>
<evidence type="ECO:0000256" key="5">
    <source>
        <dbReference type="ARBA" id="ARBA00022692"/>
    </source>
</evidence>
<dbReference type="PANTHER" id="PTHR35893:SF3">
    <property type="entry name" value="INNER MEMBRANE PROTEIN"/>
    <property type="match status" value="1"/>
</dbReference>
<evidence type="ECO:0000259" key="9">
    <source>
        <dbReference type="Pfam" id="PF05957"/>
    </source>
</evidence>
<dbReference type="Pfam" id="PF19029">
    <property type="entry name" value="DUF883_C"/>
    <property type="match status" value="1"/>
</dbReference>
<gene>
    <name evidence="11" type="ORF">DFR43_11632</name>
</gene>
<dbReference type="RefSeq" id="WP_133598862.1">
    <property type="nucleotide sequence ID" value="NZ_SNYL01000016.1"/>
</dbReference>
<keyword evidence="6" id="KW-1133">Transmembrane helix</keyword>
<feature type="domain" description="DUF883" evidence="10">
    <location>
        <begin position="75"/>
        <end position="104"/>
    </location>
</feature>
<dbReference type="InterPro" id="IPR043604">
    <property type="entry name" value="DUF883_N"/>
</dbReference>
<dbReference type="Pfam" id="PF05957">
    <property type="entry name" value="DUF883"/>
    <property type="match status" value="1"/>
</dbReference>
<evidence type="ECO:0000256" key="2">
    <source>
        <dbReference type="ARBA" id="ARBA00010423"/>
    </source>
</evidence>
<dbReference type="InterPro" id="IPR010279">
    <property type="entry name" value="YqjD/ElaB"/>
</dbReference>
<proteinExistence type="inferred from homology"/>
<keyword evidence="7" id="KW-0472">Membrane</keyword>
<dbReference type="InterPro" id="IPR043605">
    <property type="entry name" value="DUF883_C"/>
</dbReference>
<name>A0A4R6U6T0_9BURK</name>
<dbReference type="Proteomes" id="UP000295510">
    <property type="component" value="Unassembled WGS sequence"/>
</dbReference>
<feature type="domain" description="DUF883" evidence="9">
    <location>
        <begin position="11"/>
        <end position="63"/>
    </location>
</feature>
<dbReference type="GO" id="GO:0005886">
    <property type="term" value="C:plasma membrane"/>
    <property type="evidence" value="ECO:0007669"/>
    <property type="project" value="UniProtKB-SubCell"/>
</dbReference>
<dbReference type="EMBL" id="SNYL01000016">
    <property type="protein sequence ID" value="TDQ40583.1"/>
    <property type="molecule type" value="Genomic_DNA"/>
</dbReference>
<evidence type="ECO:0000256" key="6">
    <source>
        <dbReference type="ARBA" id="ARBA00022989"/>
    </source>
</evidence>
<reference evidence="11 12" key="1">
    <citation type="submission" date="2019-03" db="EMBL/GenBank/DDBJ databases">
        <title>Genomic Encyclopedia of Type Strains, Phase IV (KMG-IV): sequencing the most valuable type-strain genomes for metagenomic binning, comparative biology and taxonomic classification.</title>
        <authorList>
            <person name="Goeker M."/>
        </authorList>
    </citation>
    <scope>NUCLEOTIDE SEQUENCE [LARGE SCALE GENOMIC DNA]</scope>
    <source>
        <strain evidence="11 12">DSM 19605</strain>
    </source>
</reference>
<comment type="similarity">
    <text evidence="2">Belongs to the ElaB/YgaM/YqjD family.</text>
</comment>
<evidence type="ECO:0000256" key="3">
    <source>
        <dbReference type="ARBA" id="ARBA00022475"/>
    </source>
</evidence>
<evidence type="ECO:0000259" key="10">
    <source>
        <dbReference type="Pfam" id="PF19029"/>
    </source>
</evidence>
<evidence type="ECO:0000313" key="11">
    <source>
        <dbReference type="EMBL" id="TDQ40583.1"/>
    </source>
</evidence>
<keyword evidence="12" id="KW-1185">Reference proteome</keyword>
<keyword evidence="3" id="KW-1003">Cell membrane</keyword>
<comment type="caution">
    <text evidence="11">The sequence shown here is derived from an EMBL/GenBank/DDBJ whole genome shotgun (WGS) entry which is preliminary data.</text>
</comment>
<accession>A0A4R6U6T0</accession>
<evidence type="ECO:0000256" key="8">
    <source>
        <dbReference type="SAM" id="Coils"/>
    </source>
</evidence>
<feature type="coiled-coil region" evidence="8">
    <location>
        <begin position="36"/>
        <end position="70"/>
    </location>
</feature>
<dbReference type="GO" id="GO:0043022">
    <property type="term" value="F:ribosome binding"/>
    <property type="evidence" value="ECO:0007669"/>
    <property type="project" value="InterPro"/>
</dbReference>
<evidence type="ECO:0000256" key="4">
    <source>
        <dbReference type="ARBA" id="ARBA00022519"/>
    </source>
</evidence>
<comment type="subcellular location">
    <subcellularLocation>
        <location evidence="1">Cell inner membrane</location>
        <topology evidence="1">Single-pass membrane protein</topology>
    </subcellularLocation>
</comment>
<dbReference type="AlphaFoldDB" id="A0A4R6U6T0"/>
<protein>
    <submittedName>
        <fullName evidence="11">ElaB/YqjD/DUF883 family membrane-anchored ribosome-binding protein</fullName>
    </submittedName>
</protein>
<evidence type="ECO:0000256" key="1">
    <source>
        <dbReference type="ARBA" id="ARBA00004377"/>
    </source>
</evidence>
<keyword evidence="5" id="KW-0812">Transmembrane</keyword>
<sequence length="104" mass="11701">MTQAQQQPPKDKLMADLKVVMADAEELLAATASHTGERITELRERMQENLRNARHKMGDLEDALRVKTREVARATDDYVHEHPWKSIGMAAGLGLIVGLLISRR</sequence>
<dbReference type="OrthoDB" id="9181874at2"/>
<keyword evidence="8" id="KW-0175">Coiled coil</keyword>
<dbReference type="PANTHER" id="PTHR35893">
    <property type="entry name" value="INNER MEMBRANE PROTEIN-RELATED"/>
    <property type="match status" value="1"/>
</dbReference>
<evidence type="ECO:0000313" key="12">
    <source>
        <dbReference type="Proteomes" id="UP000295510"/>
    </source>
</evidence>